<gene>
    <name evidence="1" type="ORF">J1N35_025136</name>
</gene>
<keyword evidence="2" id="KW-1185">Reference proteome</keyword>
<protein>
    <submittedName>
        <fullName evidence="1">Uncharacterized protein</fullName>
    </submittedName>
</protein>
<organism evidence="1 2">
    <name type="scientific">Gossypium stocksii</name>
    <dbReference type="NCBI Taxonomy" id="47602"/>
    <lineage>
        <taxon>Eukaryota</taxon>
        <taxon>Viridiplantae</taxon>
        <taxon>Streptophyta</taxon>
        <taxon>Embryophyta</taxon>
        <taxon>Tracheophyta</taxon>
        <taxon>Spermatophyta</taxon>
        <taxon>Magnoliopsida</taxon>
        <taxon>eudicotyledons</taxon>
        <taxon>Gunneridae</taxon>
        <taxon>Pentapetalae</taxon>
        <taxon>rosids</taxon>
        <taxon>malvids</taxon>
        <taxon>Malvales</taxon>
        <taxon>Malvaceae</taxon>
        <taxon>Malvoideae</taxon>
        <taxon>Gossypium</taxon>
    </lineage>
</organism>
<sequence length="105" mass="12157">MDRASIMAWTCERPGQTLAILALRELRKKNSPSIVFRMETKQKRSKVEKIRNKMGFKINLIPTALLMTVKSWNAIFEEVPSRGQTMVSMMSSYKKHQIDVSSMKH</sequence>
<reference evidence="1 2" key="1">
    <citation type="journal article" date="2021" name="Plant Biotechnol. J.">
        <title>Multi-omics assisted identification of the key and species-specific regulatory components of drought-tolerant mechanisms in Gossypium stocksii.</title>
        <authorList>
            <person name="Yu D."/>
            <person name="Ke L."/>
            <person name="Zhang D."/>
            <person name="Wu Y."/>
            <person name="Sun Y."/>
            <person name="Mei J."/>
            <person name="Sun J."/>
            <person name="Sun Y."/>
        </authorList>
    </citation>
    <scope>NUCLEOTIDE SEQUENCE [LARGE SCALE GENOMIC DNA]</scope>
    <source>
        <strain evidence="2">cv. E1</strain>
        <tissue evidence="1">Leaf</tissue>
    </source>
</reference>
<dbReference type="AlphaFoldDB" id="A0A9D3V8I4"/>
<accession>A0A9D3V8I4</accession>
<dbReference type="OrthoDB" id="1001388at2759"/>
<name>A0A9D3V8I4_9ROSI</name>
<proteinExistence type="predicted"/>
<dbReference type="Proteomes" id="UP000828251">
    <property type="component" value="Unassembled WGS sequence"/>
</dbReference>
<comment type="caution">
    <text evidence="1">The sequence shown here is derived from an EMBL/GenBank/DDBJ whole genome shotgun (WGS) entry which is preliminary data.</text>
</comment>
<evidence type="ECO:0000313" key="2">
    <source>
        <dbReference type="Proteomes" id="UP000828251"/>
    </source>
</evidence>
<evidence type="ECO:0000313" key="1">
    <source>
        <dbReference type="EMBL" id="KAH1072808.1"/>
    </source>
</evidence>
<dbReference type="EMBL" id="JAIQCV010000008">
    <property type="protein sequence ID" value="KAH1072808.1"/>
    <property type="molecule type" value="Genomic_DNA"/>
</dbReference>